<dbReference type="PANTHER" id="PTHR10605:SF56">
    <property type="entry name" value="BIFUNCTIONAL HEPARAN SULFATE N-DEACETYLASE_N-SULFOTRANSFERASE"/>
    <property type="match status" value="1"/>
</dbReference>
<dbReference type="PANTHER" id="PTHR10605">
    <property type="entry name" value="HEPARAN SULFATE SULFOTRANSFERASE"/>
    <property type="match status" value="1"/>
</dbReference>
<dbReference type="EMBL" id="JAMGBD010000001">
    <property type="protein sequence ID" value="MCL6684171.1"/>
    <property type="molecule type" value="Genomic_DNA"/>
</dbReference>
<organism evidence="2 3">
    <name type="scientific">Sphingomonas alba</name>
    <dbReference type="NCBI Taxonomy" id="2908208"/>
    <lineage>
        <taxon>Bacteria</taxon>
        <taxon>Pseudomonadati</taxon>
        <taxon>Pseudomonadota</taxon>
        <taxon>Alphaproteobacteria</taxon>
        <taxon>Sphingomonadales</taxon>
        <taxon>Sphingomonadaceae</taxon>
        <taxon>Sphingomonas</taxon>
    </lineage>
</organism>
<evidence type="ECO:0000256" key="1">
    <source>
        <dbReference type="ARBA" id="ARBA00022679"/>
    </source>
</evidence>
<comment type="caution">
    <text evidence="2">The sequence shown here is derived from an EMBL/GenBank/DDBJ whole genome shotgun (WGS) entry which is preliminary data.</text>
</comment>
<evidence type="ECO:0000313" key="3">
    <source>
        <dbReference type="Proteomes" id="UP001165363"/>
    </source>
</evidence>
<protein>
    <submittedName>
        <fullName evidence="2">Sulfotransferase</fullName>
    </submittedName>
</protein>
<dbReference type="Proteomes" id="UP001165363">
    <property type="component" value="Unassembled WGS sequence"/>
</dbReference>
<dbReference type="InterPro" id="IPR027417">
    <property type="entry name" value="P-loop_NTPase"/>
</dbReference>
<proteinExistence type="predicted"/>
<dbReference type="InterPro" id="IPR037359">
    <property type="entry name" value="NST/OST"/>
</dbReference>
<sequence>MVSVSDFDRFVFVVGAPRCGTTTLAQFLRDNPAVNFPAVKEPHFFAQNDLRGLGDQELKERVERDYLNRFFSRRPHRRVGVDASVTYLYMPEQLEPILRLWPDARFVIALRNPLSMLPSLHRRLIYIGDETISDFADAWAAAPDRAAGRRIPARCADPRWLRYDEAGRFASYLERLFAVVGRKRCHVVLFDELELNPAGEYRRLMAFCGLEPVIGTDFSPRRASRDVRYVWLQRLLKRPPIAIRNYFAGEQFMQRVRDLDDETQGKPAKAVLSLRKRLLRWNRVPARRQILSDEMREEIRARFEGEILRLQELLDRDLSNWLIDDECGQSKAESASIAAE</sequence>
<evidence type="ECO:0000313" key="2">
    <source>
        <dbReference type="EMBL" id="MCL6684171.1"/>
    </source>
</evidence>
<dbReference type="RefSeq" id="WP_249848495.1">
    <property type="nucleotide sequence ID" value="NZ_JAMGBD010000001.1"/>
</dbReference>
<reference evidence="2" key="1">
    <citation type="submission" date="2022-05" db="EMBL/GenBank/DDBJ databases">
        <authorList>
            <person name="Jo J.-H."/>
            <person name="Im W.-T."/>
        </authorList>
    </citation>
    <scope>NUCLEOTIDE SEQUENCE</scope>
    <source>
        <strain evidence="2">SE158</strain>
    </source>
</reference>
<dbReference type="SUPFAM" id="SSF52540">
    <property type="entry name" value="P-loop containing nucleoside triphosphate hydrolases"/>
    <property type="match status" value="1"/>
</dbReference>
<name>A0ABT0RNE5_9SPHN</name>
<dbReference type="Gene3D" id="3.40.50.300">
    <property type="entry name" value="P-loop containing nucleotide triphosphate hydrolases"/>
    <property type="match status" value="1"/>
</dbReference>
<keyword evidence="1" id="KW-0808">Transferase</keyword>
<dbReference type="Pfam" id="PF13469">
    <property type="entry name" value="Sulfotransfer_3"/>
    <property type="match status" value="1"/>
</dbReference>
<keyword evidence="3" id="KW-1185">Reference proteome</keyword>
<gene>
    <name evidence="2" type="ORF">LZ536_09700</name>
</gene>
<accession>A0ABT0RNE5</accession>